<evidence type="ECO:0000313" key="4">
    <source>
        <dbReference type="EMBL" id="HJC41955.1"/>
    </source>
</evidence>
<dbReference type="FunFam" id="1.20.1090.10:FF:000001">
    <property type="entry name" value="Aldehyde-alcohol dehydrogenase"/>
    <property type="match status" value="1"/>
</dbReference>
<comment type="caution">
    <text evidence="4">The sequence shown here is derived from an EMBL/GenBank/DDBJ whole genome shotgun (WGS) entry which is preliminary data.</text>
</comment>
<evidence type="ECO:0000313" key="5">
    <source>
        <dbReference type="Proteomes" id="UP000823882"/>
    </source>
</evidence>
<dbReference type="InterPro" id="IPR018211">
    <property type="entry name" value="ADH_Fe_CS"/>
</dbReference>
<dbReference type="PROSITE" id="PS00913">
    <property type="entry name" value="ADH_IRON_1"/>
    <property type="match status" value="1"/>
</dbReference>
<dbReference type="InterPro" id="IPR056798">
    <property type="entry name" value="ADH_Fe_C"/>
</dbReference>
<dbReference type="Pfam" id="PF25137">
    <property type="entry name" value="ADH_Fe_C"/>
    <property type="match status" value="1"/>
</dbReference>
<keyword evidence="1 4" id="KW-0560">Oxidoreductase</keyword>
<dbReference type="InterPro" id="IPR039697">
    <property type="entry name" value="Alcohol_dehydrogenase_Fe"/>
</dbReference>
<proteinExistence type="predicted"/>
<sequence>MERFAIKPKIYFGLEPMEALDALAGKRVLVVTDAFLASSGLLDRVRARLTGPVEVFDRVEPDPSLRLVAEGVAALRAFRPDAVLAFGGGSPMDCAKAMCWCGEEHPPLWCIPTTAGTGSEVTSFAVLTDTDRGVKLPLVDDGLLPEAAILDPGLLDGVPPHVTADTGMDVLTHAAEAAVAKGASPFSDALAERAFSTAFQSLPDASTGDRGAKARMLQASCMAGMAFNAAGLGVCHAMAHALGGRFHLPHGRLNALLLPQVIGFNAQDPRAAEGYGRLAKACGLAGNPRALAAALTRLRTRLKIAPRLPVSAGELREALPGLTQAALADGCLPANPRTVQAGDIQALLLEIGGGA</sequence>
<dbReference type="Proteomes" id="UP000823882">
    <property type="component" value="Unassembled WGS sequence"/>
</dbReference>
<dbReference type="EMBL" id="DWWJ01000194">
    <property type="protein sequence ID" value="HJC41955.1"/>
    <property type="molecule type" value="Genomic_DNA"/>
</dbReference>
<name>A0A9D2T1S5_9FIRM</name>
<evidence type="ECO:0000259" key="2">
    <source>
        <dbReference type="Pfam" id="PF00465"/>
    </source>
</evidence>
<dbReference type="Gene3D" id="3.40.50.1970">
    <property type="match status" value="1"/>
</dbReference>
<protein>
    <submittedName>
        <fullName evidence="4">Iron-containing alcohol dehydrogenase</fullName>
        <ecNumber evidence="4">1.1.1.1</ecNumber>
    </submittedName>
</protein>
<dbReference type="FunFam" id="3.40.50.1970:FF:000003">
    <property type="entry name" value="Alcohol dehydrogenase, iron-containing"/>
    <property type="match status" value="1"/>
</dbReference>
<dbReference type="Pfam" id="PF00465">
    <property type="entry name" value="Fe-ADH"/>
    <property type="match status" value="1"/>
</dbReference>
<feature type="domain" description="Alcohol dehydrogenase iron-type/glycerol dehydrogenase GldA" evidence="2">
    <location>
        <begin position="9"/>
        <end position="152"/>
    </location>
</feature>
<reference evidence="4" key="1">
    <citation type="journal article" date="2021" name="PeerJ">
        <title>Extensive microbial diversity within the chicken gut microbiome revealed by metagenomics and culture.</title>
        <authorList>
            <person name="Gilroy R."/>
            <person name="Ravi A."/>
            <person name="Getino M."/>
            <person name="Pursley I."/>
            <person name="Horton D.L."/>
            <person name="Alikhan N.F."/>
            <person name="Baker D."/>
            <person name="Gharbi K."/>
            <person name="Hall N."/>
            <person name="Watson M."/>
            <person name="Adriaenssens E.M."/>
            <person name="Foster-Nyarko E."/>
            <person name="Jarju S."/>
            <person name="Secka A."/>
            <person name="Antonio M."/>
            <person name="Oren A."/>
            <person name="Chaudhuri R.R."/>
            <person name="La Ragione R."/>
            <person name="Hildebrand F."/>
            <person name="Pallen M.J."/>
        </authorList>
    </citation>
    <scope>NUCLEOTIDE SEQUENCE</scope>
    <source>
        <strain evidence="4">CHK186-1790</strain>
    </source>
</reference>
<evidence type="ECO:0000256" key="1">
    <source>
        <dbReference type="ARBA" id="ARBA00023002"/>
    </source>
</evidence>
<organism evidence="4 5">
    <name type="scientific">Candidatus Intestinimonas pullistercoris</name>
    <dbReference type="NCBI Taxonomy" id="2838623"/>
    <lineage>
        <taxon>Bacteria</taxon>
        <taxon>Bacillati</taxon>
        <taxon>Bacillota</taxon>
        <taxon>Clostridia</taxon>
        <taxon>Eubacteriales</taxon>
        <taxon>Intestinimonas</taxon>
    </lineage>
</organism>
<dbReference type="Gene3D" id="1.20.1090.10">
    <property type="entry name" value="Dehydroquinate synthase-like - alpha domain"/>
    <property type="match status" value="1"/>
</dbReference>
<dbReference type="SUPFAM" id="SSF56796">
    <property type="entry name" value="Dehydroquinate synthase-like"/>
    <property type="match status" value="1"/>
</dbReference>
<reference evidence="4" key="2">
    <citation type="submission" date="2021-04" db="EMBL/GenBank/DDBJ databases">
        <authorList>
            <person name="Gilroy R."/>
        </authorList>
    </citation>
    <scope>NUCLEOTIDE SEQUENCE</scope>
    <source>
        <strain evidence="4">CHK186-1790</strain>
    </source>
</reference>
<evidence type="ECO:0000259" key="3">
    <source>
        <dbReference type="Pfam" id="PF25137"/>
    </source>
</evidence>
<dbReference type="EC" id="1.1.1.1" evidence="4"/>
<dbReference type="GO" id="GO:0046872">
    <property type="term" value="F:metal ion binding"/>
    <property type="evidence" value="ECO:0007669"/>
    <property type="project" value="InterPro"/>
</dbReference>
<dbReference type="AlphaFoldDB" id="A0A9D2T1S5"/>
<dbReference type="PANTHER" id="PTHR11496:SF83">
    <property type="entry name" value="HYDROXYACID-OXOACID TRANSHYDROGENASE, MITOCHONDRIAL"/>
    <property type="match status" value="1"/>
</dbReference>
<dbReference type="PANTHER" id="PTHR11496">
    <property type="entry name" value="ALCOHOL DEHYDROGENASE"/>
    <property type="match status" value="1"/>
</dbReference>
<gene>
    <name evidence="4" type="ORF">H9701_10465</name>
</gene>
<dbReference type="InterPro" id="IPR001670">
    <property type="entry name" value="ADH_Fe/GldA"/>
</dbReference>
<dbReference type="GO" id="GO:0004022">
    <property type="term" value="F:alcohol dehydrogenase (NAD+) activity"/>
    <property type="evidence" value="ECO:0007669"/>
    <property type="project" value="UniProtKB-EC"/>
</dbReference>
<accession>A0A9D2T1S5</accession>
<feature type="domain" description="Fe-containing alcohol dehydrogenase-like C-terminal" evidence="3">
    <location>
        <begin position="163"/>
        <end position="349"/>
    </location>
</feature>